<evidence type="ECO:0000313" key="1">
    <source>
        <dbReference type="EMBL" id="QWT30035.1"/>
    </source>
</evidence>
<name>A0A8F2E7X6_9CAUD</name>
<protein>
    <submittedName>
        <fullName evidence="1">RIIB-like protein</fullName>
    </submittedName>
</protein>
<dbReference type="RefSeq" id="YP_010651992.1">
    <property type="nucleotide sequence ID" value="NC_070784.1"/>
</dbReference>
<dbReference type="Proteomes" id="UP000683399">
    <property type="component" value="Segment"/>
</dbReference>
<reference evidence="1 2" key="1">
    <citation type="submission" date="2021-03" db="EMBL/GenBank/DDBJ databases">
        <authorList>
            <person name="Alqahtani R."/>
            <person name="Behailu E."/>
            <person name="Cappabianca D.W."/>
            <person name="Csanadi-Schwartz K.M."/>
            <person name="Dalal A.S."/>
            <person name="Fahim M.S."/>
            <person name="Franklin J.M."/>
            <person name="Gluckman M.H."/>
            <person name="Levine C.J."/>
            <person name="Martin N."/>
            <person name="Milza N."/>
            <person name="Najmabadi R."/>
            <person name="Newman A.M."/>
            <person name="Pajunar M."/>
            <person name="Qalawee I."/>
            <person name="Rizvi A."/>
            <person name="Samuel A."/>
            <person name="Smith A."/>
            <person name="Swann F.E."/>
            <person name="Sweeney P."/>
            <person name="Torres N.R."/>
            <person name="Ventrone L."/>
            <person name="Ventura L."/>
            <person name="Wroe M."/>
            <person name="Acquaye N.A."/>
            <person name="Agnes T.J."/>
            <person name="Ahmed A."/>
            <person name="Ahmed S."/>
            <person name="Amodu B.A."/>
            <person name="Arefeayne N.F."/>
            <person name="Asamoah-Frimpong E.A."/>
            <person name="Attaran A."/>
            <person name="Barragan J.M."/>
            <person name="Baumgarten L.N."/>
            <person name="Berhane B."/>
            <person name="Beyene A."/>
            <person name="Bhattarai B."/>
            <person name="Biondokin D.V."/>
            <person name="Boone B.K."/>
            <person name="Burney S.Z."/>
            <person name="Cayanan J.T."/>
            <person name="Cesta G."/>
            <person name="Chang J."/>
            <person name="Chavez J."/>
            <person name="Chorbajian C."/>
            <person name="Christian S."/>
            <person name="Corns J.R."/>
            <person name="Corns N.R."/>
            <person name="Cowan J.T."/>
            <person name="Coyne C."/>
            <person name="Dadzie B."/>
            <person name="Datu D.V."/>
            <person name="Deng B.C."/>
            <person name="Der L."/>
            <person name="Dickerson K."/>
            <person name="Dozier E."/>
            <person name="Egbunine A.O."/>
            <person name="Farooq M."/>
            <person name="Fonge A.E."/>
            <person name="Ghomsi-Nono M.P."/>
            <person name="Giampietro H."/>
            <person name="Gunnison R.P."/>
            <person name="Han S.H."/>
            <person name="Hennigan A.J."/>
            <person name="Hong A.N."/>
            <person name="Ijomor E.C."/>
            <person name="Jalali A."/>
            <person name="Jamil T.Z."/>
            <person name="Jenkins C.R."/>
            <person name="Joseph M.A."/>
            <person name="Jowanowitch O.J."/>
            <person name="Kang D."/>
            <person name="Khan A."/>
            <person name="Khan Z.K."/>
            <person name="Kiewe T."/>
            <person name="Kjerulf A.B."/>
            <person name="Kolosey V."/>
            <person name="Kurup M."/>
            <person name="Lee V.H."/>
            <person name="Llontop-Maldonado V."/>
            <person name="Long P."/>
            <person name="Lu N."/>
            <person name="Majekodunmi A."/>
            <person name="Malik H.W."/>
            <person name="Marcellino S.C."/>
            <person name="Martinez L.A."/>
            <person name="Meher F.N."/>
            <person name="Michelin M.A."/>
            <person name="Mitchell K.G."/>
            <person name="Mullens W.J."/>
            <person name="Nwakama C."/>
            <person name="Nwosu F.T."/>
            <person name="Oboh E.C."/>
            <person name="Odujinrin O."/>
            <person name="Ogunsan O."/>
            <person name="O'Neill K."/>
            <person name="Oxlaj J.A."/>
            <person name="Patel A.K."/>
            <person name="Patel B.R."/>
            <person name="Pham Q."/>
            <person name="Porter J."/>
            <person name="Portes J."/>
            <person name="Prokopenko A."/>
            <person name="Quraishi M."/>
            <person name="Qureshi M."/>
            <person name="Rivera A."/>
            <person name="Rubalsky V."/>
            <person name="Saikali Y."/>
            <person name="Saqaf K."/>
            <person name="Saroya S.R."/>
            <person name="Seas A."/>
            <person name="Shadrick R.E."/>
            <person name="Sharda N."/>
            <person name="Sigindere M.T."/>
            <person name="Simbi V.G."/>
            <person name="Thuzar C."/>
            <person name="Tran K."/>
            <person name="Tran V.D."/>
            <person name="Trang W."/>
            <person name="Vaishnav N."/>
            <person name="Vuong K."/>
            <person name="Walker C."/>
            <person name="Wallace S.A."/>
            <person name="Warfield J.C."/>
            <person name="Wikina T."/>
            <person name="Wobbeking F.T."/>
            <person name="Worrent L.D."/>
            <person name="Yan T."/>
            <person name="Zehra A."/>
            <person name="Avazpour P."/>
            <person name="Kim F.M."/>
            <person name="Mason K."/>
            <person name="Nguyen D.A."/>
            <person name="Pettit S.M."/>
            <person name="Zhou O.J."/>
            <person name="Brissett D.L."/>
            <person name="Gualtieri C."/>
            <person name="Hufford T.M."/>
            <person name="Ko J.M."/>
            <person name="Novak J.K."/>
            <person name="Smith Z.M."/>
            <person name="Mayer-Bacon C."/>
            <person name="Erill I."/>
            <person name="Caruso S.M."/>
            <person name="Garlena R.A."/>
            <person name="Russell D.A."/>
            <person name="Pope W.H."/>
            <person name="Jacobs-Sera D."/>
            <person name="Hatfull G.F."/>
        </authorList>
    </citation>
    <scope>NUCLEOTIDE SEQUENCE [LARGE SCALE GENOMIC DNA]</scope>
</reference>
<sequence>MRFPFSIFNFGESDEVNLTAFINGEMYSCTNAHANYERIREMCEAGDESVVSLFDISGTAQERFRRLSERVSISGGVIYFDGEPVDNSLTQQVVRFIEDGVEDFEPLIHFFEKVQTNPNPHSREQLYRWLADRAFTINPEGNILAYKGVDVRSVDGQNTYFSISHGRAIVDGEVHNGAIPNPIGAVVEMPRSDVQHDPSVGCHTGLHAGTWNYASSFAQGAVLTVEINPRDVVSVPTDCEDQKMRVCRYKVVEVVENQLPTALHGTVDTPDVDEYDDEEAGFQELDPVSDESDDNDSVVIGYKFDSVQPYTPVNWLTSTYEPDDPEAPWNS</sequence>
<dbReference type="EMBL" id="MW822145">
    <property type="protein sequence ID" value="QWT30035.1"/>
    <property type="molecule type" value="Genomic_DNA"/>
</dbReference>
<gene>
    <name evidence="1" type="primary">166</name>
    <name evidence="1" type="ORF">SEA_TUNATARTARE_166</name>
</gene>
<proteinExistence type="predicted"/>
<dbReference type="KEGG" id="vg:77927734"/>
<evidence type="ECO:0000313" key="2">
    <source>
        <dbReference type="Proteomes" id="UP000683399"/>
    </source>
</evidence>
<keyword evidence="2" id="KW-1185">Reference proteome</keyword>
<accession>A0A8F2E7X6</accession>
<dbReference type="GeneID" id="77927734"/>
<organism evidence="1 2">
    <name type="scientific">Streptomyces phage TunaTartare</name>
    <dbReference type="NCBI Taxonomy" id="2848887"/>
    <lineage>
        <taxon>Viruses</taxon>
        <taxon>Duplodnaviria</taxon>
        <taxon>Heunggongvirae</taxon>
        <taxon>Uroviricota</taxon>
        <taxon>Caudoviricetes</taxon>
        <taxon>Stanwilliamsviridae</taxon>
        <taxon>Loccivirinae</taxon>
        <taxon>Faustvirus</taxon>
        <taxon>Faustvirus tunatartare</taxon>
    </lineage>
</organism>